<evidence type="ECO:0000259" key="12">
    <source>
        <dbReference type="Pfam" id="PF05173"/>
    </source>
</evidence>
<dbReference type="GO" id="GO:0019877">
    <property type="term" value="P:diaminopimelate biosynthetic process"/>
    <property type="evidence" value="ECO:0007669"/>
    <property type="project" value="UniProtKB-UniRule"/>
</dbReference>
<keyword evidence="3 9" id="KW-0028">Amino-acid biosynthesis</keyword>
<dbReference type="InterPro" id="IPR000846">
    <property type="entry name" value="DapB_N"/>
</dbReference>
<dbReference type="SUPFAM" id="SSF55347">
    <property type="entry name" value="Glyceraldehyde-3-phosphate dehydrogenase-like, C-terminal domain"/>
    <property type="match status" value="1"/>
</dbReference>
<dbReference type="Pfam" id="PF05173">
    <property type="entry name" value="DapB_C"/>
    <property type="match status" value="1"/>
</dbReference>
<dbReference type="InterPro" id="IPR036291">
    <property type="entry name" value="NAD(P)-bd_dom_sf"/>
</dbReference>
<feature type="active site" description="Proton donor" evidence="9">
    <location>
        <position position="137"/>
    </location>
</feature>
<keyword evidence="7 9" id="KW-0520">NAD</keyword>
<dbReference type="UniPathway" id="UPA00034">
    <property type="reaction ID" value="UER00018"/>
</dbReference>
<feature type="active site" description="Proton donor/acceptor" evidence="9">
    <location>
        <position position="133"/>
    </location>
</feature>
<evidence type="ECO:0000256" key="1">
    <source>
        <dbReference type="ARBA" id="ARBA00006642"/>
    </source>
</evidence>
<keyword evidence="5 9" id="KW-0220">Diaminopimelate biosynthesis</keyword>
<sequence length="243" mass="27608">MKQIMIVGFGNMGQRIAQAIEESSDMEIAYIVKENNQPDMEKLPDRIDAVIDFSHPNHFAWLFDFIKEKRCAYVCGTTGHNEQQKQYIEELSHFVPVVFQANFSLGVAVMKEVLAMITPMLEDEFDMEIVEKHHNQKQDAPSGTAKMLLEVMNPNKQYKEVYGREGFVGKRQKEIGVHALRGGSVAGEHSAYYFGDDEILEIKHTANSRKIFVNGALHAVRFAMKQTTPKAYTMKDILFTKGA</sequence>
<dbReference type="NCBIfam" id="TIGR00036">
    <property type="entry name" value="dapB"/>
    <property type="match status" value="1"/>
</dbReference>
<evidence type="ECO:0000256" key="10">
    <source>
        <dbReference type="NCBIfam" id="TIGR00036"/>
    </source>
</evidence>
<feature type="binding site" evidence="9">
    <location>
        <begin position="143"/>
        <end position="144"/>
    </location>
    <ligand>
        <name>(S)-2,3,4,5-tetrahydrodipicolinate</name>
        <dbReference type="ChEBI" id="CHEBI:16845"/>
    </ligand>
</feature>
<proteinExistence type="inferred from homology"/>
<dbReference type="Pfam" id="PF01113">
    <property type="entry name" value="DapB_N"/>
    <property type="match status" value="1"/>
</dbReference>
<comment type="caution">
    <text evidence="13">The sequence shown here is derived from an EMBL/GenBank/DDBJ whole genome shotgun (WGS) entry which is preliminary data.</text>
</comment>
<dbReference type="Gene3D" id="3.40.50.720">
    <property type="entry name" value="NAD(P)-binding Rossmann-like Domain"/>
    <property type="match status" value="1"/>
</dbReference>
<feature type="domain" description="Dihydrodipicolinate reductase C-terminal" evidence="12">
    <location>
        <begin position="106"/>
        <end position="238"/>
    </location>
</feature>
<dbReference type="EMBL" id="QRPK01000009">
    <property type="protein sequence ID" value="RHM14124.1"/>
    <property type="molecule type" value="Genomic_DNA"/>
</dbReference>
<dbReference type="GO" id="GO:0016726">
    <property type="term" value="F:oxidoreductase activity, acting on CH or CH2 groups, NAD or NADP as acceptor"/>
    <property type="evidence" value="ECO:0007669"/>
    <property type="project" value="UniProtKB-UniRule"/>
</dbReference>
<dbReference type="PANTHER" id="PTHR20836">
    <property type="entry name" value="DIHYDRODIPICOLINATE REDUCTASE"/>
    <property type="match status" value="1"/>
</dbReference>
<evidence type="ECO:0000256" key="3">
    <source>
        <dbReference type="ARBA" id="ARBA00022605"/>
    </source>
</evidence>
<comment type="catalytic activity">
    <reaction evidence="9">
        <text>(S)-2,3,4,5-tetrahydrodipicolinate + NAD(+) + H2O = (2S,4S)-4-hydroxy-2,3,4,5-tetrahydrodipicolinate + NADH + H(+)</text>
        <dbReference type="Rhea" id="RHEA:35323"/>
        <dbReference type="ChEBI" id="CHEBI:15377"/>
        <dbReference type="ChEBI" id="CHEBI:15378"/>
        <dbReference type="ChEBI" id="CHEBI:16845"/>
        <dbReference type="ChEBI" id="CHEBI:57540"/>
        <dbReference type="ChEBI" id="CHEBI:57945"/>
        <dbReference type="ChEBI" id="CHEBI:67139"/>
        <dbReference type="EC" id="1.17.1.8"/>
    </reaction>
</comment>
<name>A0A415PN41_9FIRM</name>
<feature type="binding site" evidence="9">
    <location>
        <begin position="76"/>
        <end position="78"/>
    </location>
    <ligand>
        <name>NAD(+)</name>
        <dbReference type="ChEBI" id="CHEBI:57540"/>
    </ligand>
</feature>
<dbReference type="GO" id="GO:0009089">
    <property type="term" value="P:lysine biosynthetic process via diaminopimelate"/>
    <property type="evidence" value="ECO:0007669"/>
    <property type="project" value="UniProtKB-UniRule"/>
</dbReference>
<dbReference type="InterPro" id="IPR022663">
    <property type="entry name" value="DapB_C"/>
</dbReference>
<keyword evidence="14" id="KW-1185">Reference proteome</keyword>
<dbReference type="AlphaFoldDB" id="A0A415PN41"/>
<comment type="catalytic activity">
    <reaction evidence="9">
        <text>(S)-2,3,4,5-tetrahydrodipicolinate + NADP(+) + H2O = (2S,4S)-4-hydroxy-2,3,4,5-tetrahydrodipicolinate + NADPH + H(+)</text>
        <dbReference type="Rhea" id="RHEA:35331"/>
        <dbReference type="ChEBI" id="CHEBI:15377"/>
        <dbReference type="ChEBI" id="CHEBI:15378"/>
        <dbReference type="ChEBI" id="CHEBI:16845"/>
        <dbReference type="ChEBI" id="CHEBI:57783"/>
        <dbReference type="ChEBI" id="CHEBI:58349"/>
        <dbReference type="ChEBI" id="CHEBI:67139"/>
        <dbReference type="EC" id="1.17.1.8"/>
    </reaction>
</comment>
<dbReference type="Proteomes" id="UP000284868">
    <property type="component" value="Unassembled WGS sequence"/>
</dbReference>
<evidence type="ECO:0000256" key="2">
    <source>
        <dbReference type="ARBA" id="ARBA00022490"/>
    </source>
</evidence>
<evidence type="ECO:0000256" key="9">
    <source>
        <dbReference type="HAMAP-Rule" id="MF_00102"/>
    </source>
</evidence>
<dbReference type="GO" id="GO:0008839">
    <property type="term" value="F:4-hydroxy-tetrahydrodipicolinate reductase"/>
    <property type="evidence" value="ECO:0007669"/>
    <property type="project" value="UniProtKB-UniRule"/>
</dbReference>
<accession>A0A415PN41</accession>
<reference evidence="13 14" key="1">
    <citation type="submission" date="2018-08" db="EMBL/GenBank/DDBJ databases">
        <title>A genome reference for cultivated species of the human gut microbiota.</title>
        <authorList>
            <person name="Zou Y."/>
            <person name="Xue W."/>
            <person name="Luo G."/>
        </authorList>
    </citation>
    <scope>NUCLEOTIDE SEQUENCE [LARGE SCALE GENOMIC DNA]</scope>
    <source>
        <strain evidence="13 14">AF35-6BH</strain>
    </source>
</reference>
<feature type="domain" description="Dihydrodipicolinate reductase N-terminal" evidence="11">
    <location>
        <begin position="3"/>
        <end position="103"/>
    </location>
</feature>
<evidence type="ECO:0000256" key="6">
    <source>
        <dbReference type="ARBA" id="ARBA00023002"/>
    </source>
</evidence>
<dbReference type="GO" id="GO:0050661">
    <property type="term" value="F:NADP binding"/>
    <property type="evidence" value="ECO:0007669"/>
    <property type="project" value="UniProtKB-UniRule"/>
</dbReference>
<gene>
    <name evidence="9 13" type="primary">dapB</name>
    <name evidence="13" type="ORF">DWZ83_03220</name>
</gene>
<comment type="similarity">
    <text evidence="1 9">Belongs to the DapB family.</text>
</comment>
<keyword evidence="6 9" id="KW-0560">Oxidoreductase</keyword>
<comment type="pathway">
    <text evidence="9">Amino-acid biosynthesis; L-lysine biosynthesis via DAP pathway; (S)-tetrahydrodipicolinate from L-aspartate: step 4/4.</text>
</comment>
<dbReference type="PANTHER" id="PTHR20836:SF7">
    <property type="entry name" value="4-HYDROXY-TETRAHYDRODIPICOLINATE REDUCTASE"/>
    <property type="match status" value="1"/>
</dbReference>
<evidence type="ECO:0000313" key="14">
    <source>
        <dbReference type="Proteomes" id="UP000284868"/>
    </source>
</evidence>
<dbReference type="Gene3D" id="3.30.360.10">
    <property type="entry name" value="Dihydrodipicolinate Reductase, domain 2"/>
    <property type="match status" value="1"/>
</dbReference>
<evidence type="ECO:0000256" key="5">
    <source>
        <dbReference type="ARBA" id="ARBA00022915"/>
    </source>
</evidence>
<dbReference type="GO" id="GO:0005829">
    <property type="term" value="C:cytosol"/>
    <property type="evidence" value="ECO:0007669"/>
    <property type="project" value="TreeGrafter"/>
</dbReference>
<evidence type="ECO:0000256" key="8">
    <source>
        <dbReference type="ARBA" id="ARBA00023154"/>
    </source>
</evidence>
<dbReference type="InterPro" id="IPR023940">
    <property type="entry name" value="DHDPR_bac"/>
</dbReference>
<dbReference type="GO" id="GO:0051287">
    <property type="term" value="F:NAD binding"/>
    <property type="evidence" value="ECO:0007669"/>
    <property type="project" value="UniProtKB-UniRule"/>
</dbReference>
<evidence type="ECO:0000313" key="13">
    <source>
        <dbReference type="EMBL" id="RHM14124.1"/>
    </source>
</evidence>
<dbReference type="HAMAP" id="MF_00102">
    <property type="entry name" value="DapB"/>
    <property type="match status" value="1"/>
</dbReference>
<protein>
    <recommendedName>
        <fullName evidence="9 10">4-hydroxy-tetrahydrodipicolinate reductase</fullName>
        <shortName evidence="9">HTPA reductase</shortName>
        <ecNumber evidence="9 10">1.17.1.8</ecNumber>
    </recommendedName>
</protein>
<evidence type="ECO:0000256" key="4">
    <source>
        <dbReference type="ARBA" id="ARBA00022857"/>
    </source>
</evidence>
<dbReference type="PIRSF" id="PIRSF000161">
    <property type="entry name" value="DHPR"/>
    <property type="match status" value="1"/>
</dbReference>
<feature type="binding site" evidence="9">
    <location>
        <position position="134"/>
    </location>
    <ligand>
        <name>(S)-2,3,4,5-tetrahydrodipicolinate</name>
        <dbReference type="ChEBI" id="CHEBI:16845"/>
    </ligand>
</feature>
<dbReference type="InterPro" id="IPR022664">
    <property type="entry name" value="DapB_N_CS"/>
</dbReference>
<dbReference type="EC" id="1.17.1.8" evidence="9 10"/>
<comment type="function">
    <text evidence="9">Catalyzes the conversion of 4-hydroxy-tetrahydrodipicolinate (HTPA) to tetrahydrodipicolinate.</text>
</comment>
<evidence type="ECO:0000256" key="7">
    <source>
        <dbReference type="ARBA" id="ARBA00023027"/>
    </source>
</evidence>
<comment type="caution">
    <text evidence="9">Lacks conserved residue(s) required for the propagation of feature annotation.</text>
</comment>
<dbReference type="CDD" id="cd02274">
    <property type="entry name" value="DHDPR_N"/>
    <property type="match status" value="1"/>
</dbReference>
<organism evidence="13 14">
    <name type="scientific">Amedibacillus dolichus</name>
    <dbReference type="NCBI Taxonomy" id="31971"/>
    <lineage>
        <taxon>Bacteria</taxon>
        <taxon>Bacillati</taxon>
        <taxon>Bacillota</taxon>
        <taxon>Erysipelotrichia</taxon>
        <taxon>Erysipelotrichales</taxon>
        <taxon>Erysipelotrichaceae</taxon>
        <taxon>Amedibacillus</taxon>
    </lineage>
</organism>
<evidence type="ECO:0000259" key="11">
    <source>
        <dbReference type="Pfam" id="PF01113"/>
    </source>
</evidence>
<comment type="caution">
    <text evidence="9">Was originally thought to be a dihydrodipicolinate reductase (DHDPR), catalyzing the conversion of dihydrodipicolinate to tetrahydrodipicolinate. However, it was shown in E.coli that the substrate of the enzymatic reaction is not dihydrodipicolinate (DHDP) but in fact (2S,4S)-4-hydroxy-2,3,4,5-tetrahydrodipicolinic acid (HTPA), the product released by the DapA-catalyzed reaction.</text>
</comment>
<comment type="subunit">
    <text evidence="9">Homotetramer.</text>
</comment>
<comment type="subcellular location">
    <subcellularLocation>
        <location evidence="9">Cytoplasm</location>
    </subcellularLocation>
</comment>
<dbReference type="SUPFAM" id="SSF51735">
    <property type="entry name" value="NAD(P)-binding Rossmann-fold domains"/>
    <property type="match status" value="1"/>
</dbReference>
<keyword evidence="8 9" id="KW-0457">Lysine biosynthesis</keyword>
<dbReference type="OrthoDB" id="9790352at2"/>
<dbReference type="PROSITE" id="PS01298">
    <property type="entry name" value="DAPB"/>
    <property type="match status" value="1"/>
</dbReference>
<keyword evidence="4 9" id="KW-0521">NADP</keyword>
<dbReference type="RefSeq" id="WP_118365358.1">
    <property type="nucleotide sequence ID" value="NZ_QRPK01000009.1"/>
</dbReference>
<keyword evidence="2 9" id="KW-0963">Cytoplasm</keyword>